<evidence type="ECO:0000256" key="1">
    <source>
        <dbReference type="SAM" id="MobiDB-lite"/>
    </source>
</evidence>
<feature type="compositionally biased region" description="Low complexity" evidence="1">
    <location>
        <begin position="101"/>
        <end position="113"/>
    </location>
</feature>
<feature type="compositionally biased region" description="Basic and acidic residues" evidence="1">
    <location>
        <begin position="166"/>
        <end position="185"/>
    </location>
</feature>
<accession>A0A151GF02</accession>
<feature type="compositionally biased region" description="Basic and acidic residues" evidence="1">
    <location>
        <begin position="192"/>
        <end position="203"/>
    </location>
</feature>
<dbReference type="AlphaFoldDB" id="A0A151GF02"/>
<protein>
    <submittedName>
        <fullName evidence="2">Uncharacterized protein</fullName>
    </submittedName>
</protein>
<feature type="compositionally biased region" description="Basic and acidic residues" evidence="1">
    <location>
        <begin position="269"/>
        <end position="280"/>
    </location>
</feature>
<evidence type="ECO:0000313" key="2">
    <source>
        <dbReference type="EMBL" id="KYK55668.1"/>
    </source>
</evidence>
<organism evidence="2 3">
    <name type="scientific">Drechmeria coniospora</name>
    <name type="common">Nematophagous fungus</name>
    <name type="synonym">Meria coniospora</name>
    <dbReference type="NCBI Taxonomy" id="98403"/>
    <lineage>
        <taxon>Eukaryota</taxon>
        <taxon>Fungi</taxon>
        <taxon>Dikarya</taxon>
        <taxon>Ascomycota</taxon>
        <taxon>Pezizomycotina</taxon>
        <taxon>Sordariomycetes</taxon>
        <taxon>Hypocreomycetidae</taxon>
        <taxon>Hypocreales</taxon>
        <taxon>Ophiocordycipitaceae</taxon>
        <taxon>Drechmeria</taxon>
    </lineage>
</organism>
<feature type="compositionally biased region" description="Acidic residues" evidence="1">
    <location>
        <begin position="247"/>
        <end position="268"/>
    </location>
</feature>
<dbReference type="Proteomes" id="UP000076580">
    <property type="component" value="Chromosome 03"/>
</dbReference>
<evidence type="ECO:0000313" key="3">
    <source>
        <dbReference type="Proteomes" id="UP000076580"/>
    </source>
</evidence>
<feature type="region of interest" description="Disordered" evidence="1">
    <location>
        <begin position="92"/>
        <end position="215"/>
    </location>
</feature>
<feature type="compositionally biased region" description="Gly residues" evidence="1">
    <location>
        <begin position="140"/>
        <end position="154"/>
    </location>
</feature>
<reference evidence="2 3" key="1">
    <citation type="journal article" date="2016" name="Sci. Rep.">
        <title>Insights into Adaptations to a Near-Obligate Nematode Endoparasitic Lifestyle from the Finished Genome of Drechmeria coniospora.</title>
        <authorList>
            <person name="Zhang L."/>
            <person name="Zhou Z."/>
            <person name="Guo Q."/>
            <person name="Fokkens L."/>
            <person name="Miskei M."/>
            <person name="Pocsi I."/>
            <person name="Zhang W."/>
            <person name="Chen M."/>
            <person name="Wang L."/>
            <person name="Sun Y."/>
            <person name="Donzelli B.G."/>
            <person name="Gibson D.M."/>
            <person name="Nelson D.R."/>
            <person name="Luo J.G."/>
            <person name="Rep M."/>
            <person name="Liu H."/>
            <person name="Yang S."/>
            <person name="Wang J."/>
            <person name="Krasnoff S.B."/>
            <person name="Xu Y."/>
            <person name="Molnar I."/>
            <person name="Lin M."/>
        </authorList>
    </citation>
    <scope>NUCLEOTIDE SEQUENCE [LARGE SCALE GENOMIC DNA]</scope>
    <source>
        <strain evidence="2 3">ARSEF 6962</strain>
    </source>
</reference>
<sequence length="312" mass="31761">MDPTRRSALARLPALRLVGQQRMALIVQPCIGLGFDIVAGTGVEDVMLKDEDAVVDHARVPEGKLDGVAGDAAPVALLPAIDALLGDAQDAAGEVEEDLPDAPAARAPVAGVGDDLGRVLDEGDEELDVAEGIDDVEGAPVGGGIDMARGGGGGADDEAGDGDAGDAAKEDTDDEAARPSADGRGEAPQGVGEERVLRDRDEGENGGVQGENDVVELNRRRQATVAGGVLFADDGGVVEGEVGGQGEEGDAAEEEELEEEEGVVEEDEVRTQDVDQRKVDGGAAGGTAVPVEQRLWVKAQAPAEGVDPAEEG</sequence>
<name>A0A151GF02_DRECN</name>
<dbReference type="InParanoid" id="A0A151GF02"/>
<dbReference type="RefSeq" id="XP_040655020.1">
    <property type="nucleotide sequence ID" value="XM_040804916.1"/>
</dbReference>
<feature type="compositionally biased region" description="Gly residues" evidence="1">
    <location>
        <begin position="237"/>
        <end position="246"/>
    </location>
</feature>
<feature type="region of interest" description="Disordered" evidence="1">
    <location>
        <begin position="235"/>
        <end position="293"/>
    </location>
</feature>
<gene>
    <name evidence="2" type="ORF">DCS_07632</name>
</gene>
<comment type="caution">
    <text evidence="2">The sequence shown here is derived from an EMBL/GenBank/DDBJ whole genome shotgun (WGS) entry which is preliminary data.</text>
</comment>
<dbReference type="GeneID" id="63720275"/>
<keyword evidence="3" id="KW-1185">Reference proteome</keyword>
<dbReference type="EMBL" id="LAYC01000003">
    <property type="protein sequence ID" value="KYK55668.1"/>
    <property type="molecule type" value="Genomic_DNA"/>
</dbReference>
<feature type="compositionally biased region" description="Acidic residues" evidence="1">
    <location>
        <begin position="155"/>
        <end position="164"/>
    </location>
</feature>
<proteinExistence type="predicted"/>
<feature type="compositionally biased region" description="Acidic residues" evidence="1">
    <location>
        <begin position="122"/>
        <end position="137"/>
    </location>
</feature>